<gene>
    <name evidence="2" type="ordered locus">Slin_6111</name>
</gene>
<reference evidence="2 3" key="1">
    <citation type="journal article" date="2010" name="Stand. Genomic Sci.">
        <title>Complete genome sequence of Spirosoma linguale type strain (1).</title>
        <authorList>
            <person name="Lail K."/>
            <person name="Sikorski J."/>
            <person name="Saunders E."/>
            <person name="Lapidus A."/>
            <person name="Glavina Del Rio T."/>
            <person name="Copeland A."/>
            <person name="Tice H."/>
            <person name="Cheng J.-F."/>
            <person name="Lucas S."/>
            <person name="Nolan M."/>
            <person name="Bruce D."/>
            <person name="Goodwin L."/>
            <person name="Pitluck S."/>
            <person name="Ivanova N."/>
            <person name="Mavromatis K."/>
            <person name="Ovchinnikova G."/>
            <person name="Pati A."/>
            <person name="Chen A."/>
            <person name="Palaniappan K."/>
            <person name="Land M."/>
            <person name="Hauser L."/>
            <person name="Chang Y.-J."/>
            <person name="Jeffries C.D."/>
            <person name="Chain P."/>
            <person name="Brettin T."/>
            <person name="Detter J.C."/>
            <person name="Schuetze A."/>
            <person name="Rohde M."/>
            <person name="Tindall B.J."/>
            <person name="Goeker M."/>
            <person name="Bristow J."/>
            <person name="Eisen J.A."/>
            <person name="Markowitz V."/>
            <person name="Hugenholtz P."/>
            <person name="Kyrpides N.C."/>
            <person name="Klenk H.-P."/>
            <person name="Chen F."/>
        </authorList>
    </citation>
    <scope>NUCLEOTIDE SEQUENCE [LARGE SCALE GENOMIC DNA]</scope>
    <source>
        <strain evidence="3">ATCC 33905 / DSM 74 / LMG 10896 / Claus 1</strain>
    </source>
</reference>
<protein>
    <submittedName>
        <fullName evidence="2">Uncharacterized protein</fullName>
    </submittedName>
</protein>
<dbReference type="KEGG" id="sli:Slin_6111"/>
<evidence type="ECO:0000313" key="2">
    <source>
        <dbReference type="EMBL" id="ADB42073.1"/>
    </source>
</evidence>
<sequence>MYLSPNQYSFLCLMLLVLLVGVGGLMIYFLWNRPKK</sequence>
<organism evidence="2 3">
    <name type="scientific">Spirosoma linguale (strain ATCC 33905 / DSM 74 / LMG 10896 / Claus 1)</name>
    <dbReference type="NCBI Taxonomy" id="504472"/>
    <lineage>
        <taxon>Bacteria</taxon>
        <taxon>Pseudomonadati</taxon>
        <taxon>Bacteroidota</taxon>
        <taxon>Cytophagia</taxon>
        <taxon>Cytophagales</taxon>
        <taxon>Cytophagaceae</taxon>
        <taxon>Spirosoma</taxon>
    </lineage>
</organism>
<dbReference type="Proteomes" id="UP000002028">
    <property type="component" value="Chromosome"/>
</dbReference>
<accession>D2QTE1</accession>
<feature type="transmembrane region" description="Helical" evidence="1">
    <location>
        <begin position="6"/>
        <end position="31"/>
    </location>
</feature>
<evidence type="ECO:0000256" key="1">
    <source>
        <dbReference type="SAM" id="Phobius"/>
    </source>
</evidence>
<keyword evidence="1" id="KW-1133">Transmembrane helix</keyword>
<dbReference type="AlphaFoldDB" id="D2QTE1"/>
<evidence type="ECO:0000313" key="3">
    <source>
        <dbReference type="Proteomes" id="UP000002028"/>
    </source>
</evidence>
<keyword evidence="1" id="KW-0472">Membrane</keyword>
<proteinExistence type="predicted"/>
<dbReference type="EMBL" id="CP001769">
    <property type="protein sequence ID" value="ADB42073.1"/>
    <property type="molecule type" value="Genomic_DNA"/>
</dbReference>
<keyword evidence="1" id="KW-0812">Transmembrane</keyword>
<dbReference type="HOGENOM" id="CLU_3358578_0_0_10"/>
<name>D2QTE1_SPILD</name>
<keyword evidence="3" id="KW-1185">Reference proteome</keyword>